<keyword evidence="3" id="KW-0349">Heme</keyword>
<dbReference type="OrthoDB" id="3207336at2759"/>
<dbReference type="PANTHER" id="PTHR30521">
    <property type="entry name" value="DEFERROCHELATASE/PEROXIDASE"/>
    <property type="match status" value="1"/>
</dbReference>
<evidence type="ECO:0008006" key="14">
    <source>
        <dbReference type="Google" id="ProtNLM"/>
    </source>
</evidence>
<comment type="similarity">
    <text evidence="8">Belongs to the DyP-type peroxidase family.</text>
</comment>
<dbReference type="GO" id="GO:0020037">
    <property type="term" value="F:heme binding"/>
    <property type="evidence" value="ECO:0007669"/>
    <property type="project" value="InterPro"/>
</dbReference>
<keyword evidence="2" id="KW-0575">Peroxidase</keyword>
<reference evidence="13" key="1">
    <citation type="journal article" date="2017" name="Genome Biol.">
        <title>Comparative genomics reveals high biological diversity and specific adaptations in the industrially and medically important fungal genus Aspergillus.</title>
        <authorList>
            <person name="de Vries R.P."/>
            <person name="Riley R."/>
            <person name="Wiebenga A."/>
            <person name="Aguilar-Osorio G."/>
            <person name="Amillis S."/>
            <person name="Uchima C.A."/>
            <person name="Anderluh G."/>
            <person name="Asadollahi M."/>
            <person name="Askin M."/>
            <person name="Barry K."/>
            <person name="Battaglia E."/>
            <person name="Bayram O."/>
            <person name="Benocci T."/>
            <person name="Braus-Stromeyer S.A."/>
            <person name="Caldana C."/>
            <person name="Canovas D."/>
            <person name="Cerqueira G.C."/>
            <person name="Chen F."/>
            <person name="Chen W."/>
            <person name="Choi C."/>
            <person name="Clum A."/>
            <person name="Dos Santos R.A."/>
            <person name="Damasio A.R."/>
            <person name="Diallinas G."/>
            <person name="Emri T."/>
            <person name="Fekete E."/>
            <person name="Flipphi M."/>
            <person name="Freyberg S."/>
            <person name="Gallo A."/>
            <person name="Gournas C."/>
            <person name="Habgood R."/>
            <person name="Hainaut M."/>
            <person name="Harispe M.L."/>
            <person name="Henrissat B."/>
            <person name="Hilden K.S."/>
            <person name="Hope R."/>
            <person name="Hossain A."/>
            <person name="Karabika E."/>
            <person name="Karaffa L."/>
            <person name="Karanyi Z."/>
            <person name="Krasevec N."/>
            <person name="Kuo A."/>
            <person name="Kusch H."/>
            <person name="LaButti K."/>
            <person name="Lagendijk E.L."/>
            <person name="Lapidus A."/>
            <person name="Levasseur A."/>
            <person name="Lindquist E."/>
            <person name="Lipzen A."/>
            <person name="Logrieco A.F."/>
            <person name="MacCabe A."/>
            <person name="Maekelae M.R."/>
            <person name="Malavazi I."/>
            <person name="Melin P."/>
            <person name="Meyer V."/>
            <person name="Mielnichuk N."/>
            <person name="Miskei M."/>
            <person name="Molnar A.P."/>
            <person name="Mule G."/>
            <person name="Ngan C.Y."/>
            <person name="Orejas M."/>
            <person name="Orosz E."/>
            <person name="Ouedraogo J.P."/>
            <person name="Overkamp K.M."/>
            <person name="Park H.-S."/>
            <person name="Perrone G."/>
            <person name="Piumi F."/>
            <person name="Punt P.J."/>
            <person name="Ram A.F."/>
            <person name="Ramon A."/>
            <person name="Rauscher S."/>
            <person name="Record E."/>
            <person name="Riano-Pachon D.M."/>
            <person name="Robert V."/>
            <person name="Roehrig J."/>
            <person name="Ruller R."/>
            <person name="Salamov A."/>
            <person name="Salih N.S."/>
            <person name="Samson R.A."/>
            <person name="Sandor E."/>
            <person name="Sanguinetti M."/>
            <person name="Schuetze T."/>
            <person name="Sepcic K."/>
            <person name="Shelest E."/>
            <person name="Sherlock G."/>
            <person name="Sophianopoulou V."/>
            <person name="Squina F.M."/>
            <person name="Sun H."/>
            <person name="Susca A."/>
            <person name="Todd R.B."/>
            <person name="Tsang A."/>
            <person name="Unkles S.E."/>
            <person name="van de Wiele N."/>
            <person name="van Rossen-Uffink D."/>
            <person name="Oliveira J.V."/>
            <person name="Vesth T.C."/>
            <person name="Visser J."/>
            <person name="Yu J.-H."/>
            <person name="Zhou M."/>
            <person name="Andersen M.R."/>
            <person name="Archer D.B."/>
            <person name="Baker S.E."/>
            <person name="Benoit I."/>
            <person name="Brakhage A.A."/>
            <person name="Braus G.H."/>
            <person name="Fischer R."/>
            <person name="Frisvad J.C."/>
            <person name="Goldman G.H."/>
            <person name="Houbraken J."/>
            <person name="Oakley B."/>
            <person name="Pocsi I."/>
            <person name="Scazzocchio C."/>
            <person name="Seiboth B."/>
            <person name="vanKuyk P.A."/>
            <person name="Wortman J."/>
            <person name="Dyer P.S."/>
            <person name="Grigoriev I.V."/>
        </authorList>
    </citation>
    <scope>NUCLEOTIDE SEQUENCE [LARGE SCALE GENOMIC DNA]</scope>
    <source>
        <strain evidence="13">CBS 593.65</strain>
    </source>
</reference>
<gene>
    <name evidence="12" type="ORF">ASPSYDRAFT_55945</name>
</gene>
<evidence type="ECO:0000313" key="13">
    <source>
        <dbReference type="Proteomes" id="UP000184356"/>
    </source>
</evidence>
<proteinExistence type="inferred from homology"/>
<keyword evidence="5" id="KW-0732">Signal</keyword>
<evidence type="ECO:0000259" key="10">
    <source>
        <dbReference type="Pfam" id="PF20628"/>
    </source>
</evidence>
<feature type="domain" description="DyP dimeric alpha+beta barrel" evidence="11">
    <location>
        <begin position="6"/>
        <end position="182"/>
    </location>
</feature>
<evidence type="ECO:0000313" key="12">
    <source>
        <dbReference type="EMBL" id="OJJ60342.1"/>
    </source>
</evidence>
<evidence type="ECO:0000256" key="6">
    <source>
        <dbReference type="ARBA" id="ARBA00023002"/>
    </source>
</evidence>
<dbReference type="SUPFAM" id="SSF54909">
    <property type="entry name" value="Dimeric alpha+beta barrel"/>
    <property type="match status" value="1"/>
</dbReference>
<dbReference type="STRING" id="1036612.A0A1L9TLS8"/>
<dbReference type="Pfam" id="PF20628">
    <property type="entry name" value="Dyp_perox_C"/>
    <property type="match status" value="1"/>
</dbReference>
<evidence type="ECO:0000259" key="11">
    <source>
        <dbReference type="Pfam" id="PF21105"/>
    </source>
</evidence>
<dbReference type="InterPro" id="IPR048328">
    <property type="entry name" value="Dyp_perox_C"/>
</dbReference>
<organism evidence="12 13">
    <name type="scientific">Aspergillus sydowii CBS 593.65</name>
    <dbReference type="NCBI Taxonomy" id="1036612"/>
    <lineage>
        <taxon>Eukaryota</taxon>
        <taxon>Fungi</taxon>
        <taxon>Dikarya</taxon>
        <taxon>Ascomycota</taxon>
        <taxon>Pezizomycotina</taxon>
        <taxon>Eurotiomycetes</taxon>
        <taxon>Eurotiomycetidae</taxon>
        <taxon>Eurotiales</taxon>
        <taxon>Aspergillaceae</taxon>
        <taxon>Aspergillus</taxon>
        <taxon>Aspergillus subgen. Nidulantes</taxon>
    </lineage>
</organism>
<evidence type="ECO:0000256" key="5">
    <source>
        <dbReference type="ARBA" id="ARBA00022729"/>
    </source>
</evidence>
<dbReference type="Proteomes" id="UP000184356">
    <property type="component" value="Unassembled WGS sequence"/>
</dbReference>
<dbReference type="GO" id="GO:0005829">
    <property type="term" value="C:cytosol"/>
    <property type="evidence" value="ECO:0007669"/>
    <property type="project" value="TreeGrafter"/>
</dbReference>
<dbReference type="InterPro" id="IPR006314">
    <property type="entry name" value="Dyp_peroxidase"/>
</dbReference>
<accession>A0A1L9TLS8</accession>
<dbReference type="EMBL" id="KV878584">
    <property type="protein sequence ID" value="OJJ60342.1"/>
    <property type="molecule type" value="Genomic_DNA"/>
</dbReference>
<evidence type="ECO:0000256" key="8">
    <source>
        <dbReference type="ARBA" id="ARBA00025737"/>
    </source>
</evidence>
<dbReference type="PANTHER" id="PTHR30521:SF4">
    <property type="entry name" value="DEFERROCHELATASE"/>
    <property type="match status" value="1"/>
</dbReference>
<keyword evidence="7" id="KW-0408">Iron</keyword>
<dbReference type="GO" id="GO:0046872">
    <property type="term" value="F:metal ion binding"/>
    <property type="evidence" value="ECO:0007669"/>
    <property type="project" value="UniProtKB-KW"/>
</dbReference>
<dbReference type="RefSeq" id="XP_040704148.1">
    <property type="nucleotide sequence ID" value="XM_040849118.1"/>
</dbReference>
<name>A0A1L9TLS8_9EURO</name>
<evidence type="ECO:0000256" key="7">
    <source>
        <dbReference type="ARBA" id="ARBA00023004"/>
    </source>
</evidence>
<dbReference type="InterPro" id="IPR011008">
    <property type="entry name" value="Dimeric_a/b-barrel"/>
</dbReference>
<sequence length="502" mass="55678">MVDQKNIQGDIWPRLPKKAERFVFFRITKVQEFKKSLPTIANFLTTSHSALKTRNDIYKLKAEGKLKGLINLVSLNIAFSANGLAKLGAERFNDEVFNGGQFKDMTAPSAGETAEDHQGLDPQGDWVPEFKPSSGGVDGVLVVAGDSLDSVDKMIQNTVDWAFNVGNDKQSIEKVYTKTGTVYKNHLEHFGWADGISQPMIKGLDDVSVQENGAGMAPIDPGIIIVGSEGDGSKHPEWAKDGSFMDGGLTVSISIRKSVVKKLTKHDTLGAPMELHPKEDPNYGLSQHEDEEQNRIAVQAKFGQDGLDRLKTIKQKNETDAFNYNPADQTKCPYVSHMRKTGPRNDHPNYTKHVMMRRGIPYGPWCELKERNGGVTQQERGLLFVSYQSSIDDGFRTQQKRWANAPDGPTDMAKHSGGHSQGIDPIIGQVHPNRINEDADAQNRAKYRDPAPQIHFPDTVYGEVGPQAYEKTIDLARLCIPHGGEYFFTPSISALKNYLPFV</sequence>
<keyword evidence="6" id="KW-0560">Oxidoreductase</keyword>
<evidence type="ECO:0000256" key="3">
    <source>
        <dbReference type="ARBA" id="ARBA00022617"/>
    </source>
</evidence>
<comment type="cofactor">
    <cofactor evidence="1">
        <name>heme b</name>
        <dbReference type="ChEBI" id="CHEBI:60344"/>
    </cofactor>
</comment>
<dbReference type="NCBIfam" id="TIGR01413">
    <property type="entry name" value="Dyp_perox_fam"/>
    <property type="match status" value="1"/>
</dbReference>
<dbReference type="AlphaFoldDB" id="A0A1L9TLS8"/>
<evidence type="ECO:0000256" key="4">
    <source>
        <dbReference type="ARBA" id="ARBA00022723"/>
    </source>
</evidence>
<feature type="domain" description="Dyp-type peroxidase C-terminal" evidence="10">
    <location>
        <begin position="329"/>
        <end position="412"/>
    </location>
</feature>
<keyword evidence="13" id="KW-1185">Reference proteome</keyword>
<evidence type="ECO:0000256" key="9">
    <source>
        <dbReference type="SAM" id="MobiDB-lite"/>
    </source>
</evidence>
<evidence type="ECO:0000256" key="1">
    <source>
        <dbReference type="ARBA" id="ARBA00001970"/>
    </source>
</evidence>
<evidence type="ECO:0000256" key="2">
    <source>
        <dbReference type="ARBA" id="ARBA00022559"/>
    </source>
</evidence>
<dbReference type="GeneID" id="63765191"/>
<dbReference type="VEuPathDB" id="FungiDB:ASPSYDRAFT_55945"/>
<feature type="region of interest" description="Disordered" evidence="9">
    <location>
        <begin position="107"/>
        <end position="126"/>
    </location>
</feature>
<dbReference type="InterPro" id="IPR049509">
    <property type="entry name" value="DyP_N"/>
</dbReference>
<dbReference type="GO" id="GO:0004601">
    <property type="term" value="F:peroxidase activity"/>
    <property type="evidence" value="ECO:0007669"/>
    <property type="project" value="UniProtKB-KW"/>
</dbReference>
<dbReference type="Pfam" id="PF21105">
    <property type="entry name" value="DyP_N"/>
    <property type="match status" value="1"/>
</dbReference>
<dbReference type="PROSITE" id="PS51404">
    <property type="entry name" value="DYP_PEROXIDASE"/>
    <property type="match status" value="1"/>
</dbReference>
<protein>
    <recommendedName>
        <fullName evidence="14">Dyp-type peroxidase</fullName>
    </recommendedName>
</protein>
<keyword evidence="4" id="KW-0479">Metal-binding</keyword>